<dbReference type="GO" id="GO:0004783">
    <property type="term" value="F:sulfite reductase (NADPH) activity"/>
    <property type="evidence" value="ECO:0007669"/>
    <property type="project" value="UniProtKB-EC"/>
</dbReference>
<dbReference type="InterPro" id="IPR023173">
    <property type="entry name" value="NADPH_Cyt_P450_Rdtase_alpha"/>
</dbReference>
<keyword evidence="7" id="KW-0521">NADP</keyword>
<dbReference type="SUPFAM" id="SSF52343">
    <property type="entry name" value="Ferredoxin reductase-like, C-terminal NADP-linked domain"/>
    <property type="match status" value="1"/>
</dbReference>
<dbReference type="InterPro" id="IPR039261">
    <property type="entry name" value="FNR_nucleotide-bd"/>
</dbReference>
<dbReference type="Gene3D" id="3.40.50.360">
    <property type="match status" value="1"/>
</dbReference>
<dbReference type="GO" id="GO:0005829">
    <property type="term" value="C:cytosol"/>
    <property type="evidence" value="ECO:0007669"/>
    <property type="project" value="TreeGrafter"/>
</dbReference>
<sequence>MTSPADRPAVHVLFGSQTGNAEIIAMDTADAFGAAGLTAKLLAMDEIGCADLVAMTHVVVVSSTYDDGDMPDNAQDLWDELDSDSPDLAHVRFAVLALGDSSYDDFCAAGRHFDERFAELGAHRVLERVDCDLDYEQPSRQWITAVVETFTALGDDATVETRAVDVAPAARDERWTRRTPFLADLTASVRLSGEGSRKAVVHYEVDLADSGIAYEPGDSLGLVPVNPPALVTGVLEALGVGADDATPTGEGSWSEVLTHQRELRLPGRELLAWAAEASADPEVTHLLSTGDREAVDAWLWGRDVLDLVGMVPAGARDAGTVLGLLASIQHRSYSISSAPSSSPGTAELLVSCVGYHRDGRDRVGAGSSTLQSAAPDLTAGGTATVKVAVFLAPNPSFRLPDADRPVIMVGPGVGVAPFRSFLLERAARGTAGRNWLFFGDQHEACDFHYREELEGWTASGLLTELTTAFSRDQDHKVYVQDRLVARGEDVFRWLEDGAHFYVCGDGSQMSHAVEAALVEVVAKHGDRSEAEAWDYVADLKRQRRYSQDVY</sequence>
<dbReference type="Pfam" id="PF00667">
    <property type="entry name" value="FAD_binding_1"/>
    <property type="match status" value="1"/>
</dbReference>
<dbReference type="SUPFAM" id="SSF52218">
    <property type="entry name" value="Flavoproteins"/>
    <property type="match status" value="1"/>
</dbReference>
<dbReference type="Pfam" id="PF00175">
    <property type="entry name" value="NAD_binding_1"/>
    <property type="match status" value="1"/>
</dbReference>
<dbReference type="InterPro" id="IPR017938">
    <property type="entry name" value="Riboflavin_synthase-like_b-brl"/>
</dbReference>
<dbReference type="SUPFAM" id="SSF63380">
    <property type="entry name" value="Riboflavin synthase domain-like"/>
    <property type="match status" value="1"/>
</dbReference>
<proteinExistence type="predicted"/>
<dbReference type="RefSeq" id="WP_136562542.1">
    <property type="nucleotide sequence ID" value="NZ_BAABLS010000008.1"/>
</dbReference>
<evidence type="ECO:0000313" key="14">
    <source>
        <dbReference type="Proteomes" id="UP000307087"/>
    </source>
</evidence>
<evidence type="ECO:0000256" key="4">
    <source>
        <dbReference type="ARBA" id="ARBA00022630"/>
    </source>
</evidence>
<keyword evidence="14" id="KW-1185">Reference proteome</keyword>
<evidence type="ECO:0000256" key="8">
    <source>
        <dbReference type="ARBA" id="ARBA00023002"/>
    </source>
</evidence>
<keyword evidence="8" id="KW-0560">Oxidoreductase</keyword>
<dbReference type="PANTHER" id="PTHR19384:SF128">
    <property type="entry name" value="NADPH OXIDOREDUCTASE A"/>
    <property type="match status" value="1"/>
</dbReference>
<accession>A0A4S8NE12</accession>
<evidence type="ECO:0000256" key="7">
    <source>
        <dbReference type="ARBA" id="ARBA00022857"/>
    </source>
</evidence>
<dbReference type="PROSITE" id="PS50902">
    <property type="entry name" value="FLAVODOXIN_LIKE"/>
    <property type="match status" value="1"/>
</dbReference>
<dbReference type="Gene3D" id="2.40.30.10">
    <property type="entry name" value="Translation factors"/>
    <property type="match status" value="1"/>
</dbReference>
<comment type="cofactor">
    <cofactor evidence="1">
        <name>FMN</name>
        <dbReference type="ChEBI" id="CHEBI:58210"/>
    </cofactor>
</comment>
<evidence type="ECO:0000313" key="13">
    <source>
        <dbReference type="EMBL" id="THV14780.1"/>
    </source>
</evidence>
<dbReference type="EC" id="1.8.1.2" evidence="3"/>
<evidence type="ECO:0000259" key="12">
    <source>
        <dbReference type="PROSITE" id="PS51384"/>
    </source>
</evidence>
<gene>
    <name evidence="13" type="ORF">E9934_09040</name>
</gene>
<evidence type="ECO:0000256" key="1">
    <source>
        <dbReference type="ARBA" id="ARBA00001917"/>
    </source>
</evidence>
<keyword evidence="5" id="KW-0288">FMN</keyword>
<dbReference type="EMBL" id="STGW01000004">
    <property type="protein sequence ID" value="THV14780.1"/>
    <property type="molecule type" value="Genomic_DNA"/>
</dbReference>
<evidence type="ECO:0000256" key="2">
    <source>
        <dbReference type="ARBA" id="ARBA00001974"/>
    </source>
</evidence>
<dbReference type="FunFam" id="3.40.50.80:FF:000001">
    <property type="entry name" value="NADPH--cytochrome P450 reductase 1"/>
    <property type="match status" value="1"/>
</dbReference>
<dbReference type="PROSITE" id="PS51384">
    <property type="entry name" value="FAD_FR"/>
    <property type="match status" value="1"/>
</dbReference>
<dbReference type="InterPro" id="IPR003097">
    <property type="entry name" value="CysJ-like_FAD-binding"/>
</dbReference>
<dbReference type="OrthoDB" id="7376058at2"/>
<dbReference type="InterPro" id="IPR001433">
    <property type="entry name" value="OxRdtase_FAD/NAD-bd"/>
</dbReference>
<dbReference type="InterPro" id="IPR008254">
    <property type="entry name" value="Flavodoxin/NO_synth"/>
</dbReference>
<dbReference type="InterPro" id="IPR001094">
    <property type="entry name" value="Flavdoxin-like"/>
</dbReference>
<evidence type="ECO:0000256" key="3">
    <source>
        <dbReference type="ARBA" id="ARBA00012604"/>
    </source>
</evidence>
<feature type="domain" description="Flavodoxin-like" evidence="11">
    <location>
        <begin position="10"/>
        <end position="147"/>
    </location>
</feature>
<dbReference type="Gene3D" id="3.40.50.80">
    <property type="entry name" value="Nucleotide-binding domain of ferredoxin-NADP reductase (FNR) module"/>
    <property type="match status" value="1"/>
</dbReference>
<keyword evidence="9" id="KW-0028">Amino-acid biosynthesis</keyword>
<reference evidence="13 14" key="1">
    <citation type="journal article" date="2009" name="Int. J. Syst. Evol. Microbiol.">
        <title>Nocardioides caeni sp. nov., isolated from wastewater.</title>
        <authorList>
            <person name="Yoon J.H."/>
            <person name="Kang S.J."/>
            <person name="Park S."/>
            <person name="Kim W."/>
            <person name="Oh T.K."/>
        </authorList>
    </citation>
    <scope>NUCLEOTIDE SEQUENCE [LARGE SCALE GENOMIC DNA]</scope>
    <source>
        <strain evidence="13 14">DSM 23134</strain>
    </source>
</reference>
<dbReference type="Pfam" id="PF00258">
    <property type="entry name" value="Flavodoxin_1"/>
    <property type="match status" value="1"/>
</dbReference>
<dbReference type="InterPro" id="IPR029039">
    <property type="entry name" value="Flavoprotein-like_sf"/>
</dbReference>
<dbReference type="GO" id="GO:0010181">
    <property type="term" value="F:FMN binding"/>
    <property type="evidence" value="ECO:0007669"/>
    <property type="project" value="InterPro"/>
</dbReference>
<dbReference type="PRINTS" id="PR00371">
    <property type="entry name" value="FPNCR"/>
</dbReference>
<comment type="caution">
    <text evidence="13">The sequence shown here is derived from an EMBL/GenBank/DDBJ whole genome shotgun (WGS) entry which is preliminary data.</text>
</comment>
<comment type="cofactor">
    <cofactor evidence="2">
        <name>FAD</name>
        <dbReference type="ChEBI" id="CHEBI:57692"/>
    </cofactor>
</comment>
<evidence type="ECO:0000256" key="10">
    <source>
        <dbReference type="ARBA" id="ARBA00052219"/>
    </source>
</evidence>
<keyword evidence="4" id="KW-0285">Flavoprotein</keyword>
<dbReference type="AlphaFoldDB" id="A0A4S8NE12"/>
<dbReference type="InterPro" id="IPR017927">
    <property type="entry name" value="FAD-bd_FR_type"/>
</dbReference>
<organism evidence="13 14">
    <name type="scientific">Nocardioides caeni</name>
    <dbReference type="NCBI Taxonomy" id="574700"/>
    <lineage>
        <taxon>Bacteria</taxon>
        <taxon>Bacillati</taxon>
        <taxon>Actinomycetota</taxon>
        <taxon>Actinomycetes</taxon>
        <taxon>Propionibacteriales</taxon>
        <taxon>Nocardioidaceae</taxon>
        <taxon>Nocardioides</taxon>
    </lineage>
</organism>
<dbReference type="GO" id="GO:0019344">
    <property type="term" value="P:cysteine biosynthetic process"/>
    <property type="evidence" value="ECO:0007669"/>
    <property type="project" value="UniProtKB-KW"/>
</dbReference>
<evidence type="ECO:0000256" key="9">
    <source>
        <dbReference type="ARBA" id="ARBA00023192"/>
    </source>
</evidence>
<dbReference type="Gene3D" id="1.20.990.10">
    <property type="entry name" value="NADPH-cytochrome p450 Reductase, Chain A, domain 3"/>
    <property type="match status" value="1"/>
</dbReference>
<dbReference type="PANTHER" id="PTHR19384">
    <property type="entry name" value="NITRIC OXIDE SYNTHASE-RELATED"/>
    <property type="match status" value="1"/>
</dbReference>
<dbReference type="PRINTS" id="PR00369">
    <property type="entry name" value="FLAVODOXIN"/>
</dbReference>
<name>A0A4S8NE12_9ACTN</name>
<dbReference type="Proteomes" id="UP000307087">
    <property type="component" value="Unassembled WGS sequence"/>
</dbReference>
<dbReference type="InterPro" id="IPR001709">
    <property type="entry name" value="Flavoprot_Pyr_Nucl_cyt_Rdtase"/>
</dbReference>
<feature type="domain" description="FAD-binding FR-type" evidence="12">
    <location>
        <begin position="178"/>
        <end position="400"/>
    </location>
</feature>
<evidence type="ECO:0000259" key="11">
    <source>
        <dbReference type="PROSITE" id="PS50902"/>
    </source>
</evidence>
<evidence type="ECO:0000256" key="6">
    <source>
        <dbReference type="ARBA" id="ARBA00022827"/>
    </source>
</evidence>
<protein>
    <recommendedName>
        <fullName evidence="3">assimilatory sulfite reductase (NADPH)</fullName>
        <ecNumber evidence="3">1.8.1.2</ecNumber>
    </recommendedName>
</protein>
<comment type="catalytic activity">
    <reaction evidence="10">
        <text>hydrogen sulfide + 3 NADP(+) + 3 H2O = sulfite + 3 NADPH + 4 H(+)</text>
        <dbReference type="Rhea" id="RHEA:13801"/>
        <dbReference type="ChEBI" id="CHEBI:15377"/>
        <dbReference type="ChEBI" id="CHEBI:15378"/>
        <dbReference type="ChEBI" id="CHEBI:17359"/>
        <dbReference type="ChEBI" id="CHEBI:29919"/>
        <dbReference type="ChEBI" id="CHEBI:57783"/>
        <dbReference type="ChEBI" id="CHEBI:58349"/>
        <dbReference type="EC" id="1.8.1.2"/>
    </reaction>
</comment>
<keyword evidence="6" id="KW-0274">FAD</keyword>
<dbReference type="GO" id="GO:0050660">
    <property type="term" value="F:flavin adenine dinucleotide binding"/>
    <property type="evidence" value="ECO:0007669"/>
    <property type="project" value="TreeGrafter"/>
</dbReference>
<keyword evidence="9" id="KW-0198">Cysteine biosynthesis</keyword>
<evidence type="ECO:0000256" key="5">
    <source>
        <dbReference type="ARBA" id="ARBA00022643"/>
    </source>
</evidence>